<proteinExistence type="predicted"/>
<feature type="compositionally biased region" description="Basic and acidic residues" evidence="1">
    <location>
        <begin position="1"/>
        <end position="11"/>
    </location>
</feature>
<reference evidence="2 3" key="1">
    <citation type="submission" date="2017-08" db="EMBL/GenBank/DDBJ databases">
        <title>Whole Genome Sequence of Sphingobium hydrophobicum C1: Insights into Adaption to the Electronic-waste Contaminated Sediment.</title>
        <authorList>
            <person name="Song D."/>
            <person name="Chen X."/>
            <person name="Xu M."/>
        </authorList>
    </citation>
    <scope>NUCLEOTIDE SEQUENCE [LARGE SCALE GENOMIC DNA]</scope>
    <source>
        <strain evidence="2 3">C1</strain>
        <plasmid evidence="2 3">p2</plasmid>
    </source>
</reference>
<evidence type="ECO:0000256" key="1">
    <source>
        <dbReference type="SAM" id="MobiDB-lite"/>
    </source>
</evidence>
<keyword evidence="2" id="KW-0614">Plasmid</keyword>
<dbReference type="KEGG" id="shyd:CJD35_19930"/>
<dbReference type="EMBL" id="CP022748">
    <property type="protein sequence ID" value="ASY46766.1"/>
    <property type="molecule type" value="Genomic_DNA"/>
</dbReference>
<protein>
    <submittedName>
        <fullName evidence="2">Uncharacterized protein</fullName>
    </submittedName>
</protein>
<organism evidence="2 3">
    <name type="scientific">Sphingobium xenophagum</name>
    <dbReference type="NCBI Taxonomy" id="121428"/>
    <lineage>
        <taxon>Bacteria</taxon>
        <taxon>Pseudomonadati</taxon>
        <taxon>Pseudomonadota</taxon>
        <taxon>Alphaproteobacteria</taxon>
        <taxon>Sphingomonadales</taxon>
        <taxon>Sphingomonadaceae</taxon>
        <taxon>Sphingobium</taxon>
    </lineage>
</organism>
<geneLocation type="plasmid" evidence="2 3">
    <name>p2</name>
</geneLocation>
<dbReference type="Proteomes" id="UP000217141">
    <property type="component" value="Plasmid p2"/>
</dbReference>
<evidence type="ECO:0000313" key="2">
    <source>
        <dbReference type="EMBL" id="ASY46766.1"/>
    </source>
</evidence>
<accession>A0A249MZN7</accession>
<dbReference type="AlphaFoldDB" id="A0A249MZN7"/>
<name>A0A249MZN7_SPHXE</name>
<evidence type="ECO:0000313" key="3">
    <source>
        <dbReference type="Proteomes" id="UP000217141"/>
    </source>
</evidence>
<gene>
    <name evidence="2" type="ORF">CJD35_19930</name>
</gene>
<feature type="region of interest" description="Disordered" evidence="1">
    <location>
        <begin position="1"/>
        <end position="21"/>
    </location>
</feature>
<sequence>MPFDRVTRRPGEWISPGAEKHTERTSVHWVLEQFQRLMAVLVRVRLWDRISLPTKHTKIGHFSVLHENTLRAAHAIFLLHRHDCAISRIGF</sequence>